<dbReference type="PANTHER" id="PTHR35908">
    <property type="entry name" value="HYPOTHETICAL FUSION PROTEIN"/>
    <property type="match status" value="1"/>
</dbReference>
<accession>A0ABU5KHI1</accession>
<dbReference type="InterPro" id="IPR037523">
    <property type="entry name" value="VOC_core"/>
</dbReference>
<dbReference type="Proteomes" id="UP001291999">
    <property type="component" value="Unassembled WGS sequence"/>
</dbReference>
<organism evidence="2 3">
    <name type="scientific">Nocardioides renjunii</name>
    <dbReference type="NCBI Taxonomy" id="3095075"/>
    <lineage>
        <taxon>Bacteria</taxon>
        <taxon>Bacillati</taxon>
        <taxon>Actinomycetota</taxon>
        <taxon>Actinomycetes</taxon>
        <taxon>Propionibacteriales</taxon>
        <taxon>Nocardioidaceae</taxon>
        <taxon>Nocardioides</taxon>
    </lineage>
</organism>
<proteinExistence type="predicted"/>
<dbReference type="PROSITE" id="PS51819">
    <property type="entry name" value="VOC"/>
    <property type="match status" value="1"/>
</dbReference>
<keyword evidence="3" id="KW-1185">Reference proteome</keyword>
<dbReference type="RefSeq" id="WP_322425754.1">
    <property type="nucleotide sequence ID" value="NZ_JAXQPW010000010.1"/>
</dbReference>
<dbReference type="CDD" id="cd06587">
    <property type="entry name" value="VOC"/>
    <property type="match status" value="1"/>
</dbReference>
<evidence type="ECO:0000259" key="1">
    <source>
        <dbReference type="PROSITE" id="PS51819"/>
    </source>
</evidence>
<sequence>MDHDGWMPVPTRGPALSVGGCTCGEAPSLQGWPAVRVESLTVRAADPERAASFWGDLLGWARSGASLESDGTVPYDLSFVASDEPVLLPNQVHLHLTSNTTTQEETVARALALGALHLDVGQRPDEDHVVLADPEGNAFCVTEEGNRWLAGTAFLGELAADGTREVGVFWAAALDWPLVWDEDGETAIAPPQGGHKIAWGGPPLDERRGPNRTYLCLVADDLDTEVDRLAGLGATVVRRLGGRVEMADPDGNELWVRGG</sequence>
<evidence type="ECO:0000313" key="2">
    <source>
        <dbReference type="EMBL" id="MDZ5664100.1"/>
    </source>
</evidence>
<protein>
    <submittedName>
        <fullName evidence="2">VOC family protein</fullName>
    </submittedName>
</protein>
<dbReference type="InterPro" id="IPR029068">
    <property type="entry name" value="Glyas_Bleomycin-R_OHBP_Dase"/>
</dbReference>
<gene>
    <name evidence="2" type="ORF">SFC79_20155</name>
</gene>
<feature type="domain" description="VOC" evidence="1">
    <location>
        <begin position="36"/>
        <end position="144"/>
    </location>
</feature>
<evidence type="ECO:0000313" key="3">
    <source>
        <dbReference type="Proteomes" id="UP001291999"/>
    </source>
</evidence>
<dbReference type="InterPro" id="IPR041581">
    <property type="entry name" value="Glyoxalase_6"/>
</dbReference>
<dbReference type="Gene3D" id="3.10.180.10">
    <property type="entry name" value="2,3-Dihydroxybiphenyl 1,2-Dioxygenase, domain 1"/>
    <property type="match status" value="2"/>
</dbReference>
<reference evidence="2 3" key="1">
    <citation type="submission" date="2023-11" db="EMBL/GenBank/DDBJ databases">
        <title>Novel species in genus Nocardioides.</title>
        <authorList>
            <person name="Zhou H."/>
        </authorList>
    </citation>
    <scope>NUCLEOTIDE SEQUENCE [LARGE SCALE GENOMIC DNA]</scope>
    <source>
        <strain evidence="2 3">S-58</strain>
    </source>
</reference>
<comment type="caution">
    <text evidence="2">The sequence shown here is derived from an EMBL/GenBank/DDBJ whole genome shotgun (WGS) entry which is preliminary data.</text>
</comment>
<name>A0ABU5KHI1_9ACTN</name>
<dbReference type="Pfam" id="PF18029">
    <property type="entry name" value="Glyoxalase_6"/>
    <property type="match status" value="2"/>
</dbReference>
<dbReference type="SUPFAM" id="SSF54593">
    <property type="entry name" value="Glyoxalase/Bleomycin resistance protein/Dihydroxybiphenyl dioxygenase"/>
    <property type="match status" value="2"/>
</dbReference>
<dbReference type="PANTHER" id="PTHR35908:SF1">
    <property type="entry name" value="CONSERVED PROTEIN"/>
    <property type="match status" value="1"/>
</dbReference>
<dbReference type="EMBL" id="JAXQPW010000010">
    <property type="protein sequence ID" value="MDZ5664100.1"/>
    <property type="molecule type" value="Genomic_DNA"/>
</dbReference>